<dbReference type="EMBL" id="LT629758">
    <property type="protein sequence ID" value="SDS75743.1"/>
    <property type="molecule type" value="Genomic_DNA"/>
</dbReference>
<dbReference type="GO" id="GO:0000976">
    <property type="term" value="F:transcription cis-regulatory region binding"/>
    <property type="evidence" value="ECO:0007669"/>
    <property type="project" value="TreeGrafter"/>
</dbReference>
<reference evidence="4 5" key="1">
    <citation type="submission" date="2016-10" db="EMBL/GenBank/DDBJ databases">
        <authorList>
            <person name="de Groot N.N."/>
        </authorList>
    </citation>
    <scope>NUCLEOTIDE SEQUENCE [LARGE SCALE GENOMIC DNA]</scope>
    <source>
        <strain evidence="4 5">DSM 43941</strain>
    </source>
</reference>
<dbReference type="InterPro" id="IPR036271">
    <property type="entry name" value="Tet_transcr_reg_TetR-rel_C_sf"/>
</dbReference>
<dbReference type="InterPro" id="IPR041583">
    <property type="entry name" value="TetR_C_31"/>
</dbReference>
<dbReference type="Pfam" id="PF00440">
    <property type="entry name" value="TetR_N"/>
    <property type="match status" value="1"/>
</dbReference>
<keyword evidence="1 2" id="KW-0238">DNA-binding</keyword>
<dbReference type="PRINTS" id="PR00455">
    <property type="entry name" value="HTHTETR"/>
</dbReference>
<dbReference type="InterPro" id="IPR001647">
    <property type="entry name" value="HTH_TetR"/>
</dbReference>
<dbReference type="SUPFAM" id="SSF46689">
    <property type="entry name" value="Homeodomain-like"/>
    <property type="match status" value="1"/>
</dbReference>
<dbReference type="Gene3D" id="1.10.357.10">
    <property type="entry name" value="Tetracycline Repressor, domain 2"/>
    <property type="match status" value="1"/>
</dbReference>
<gene>
    <name evidence="4" type="ORF">SAMN04489716_1541</name>
</gene>
<dbReference type="InterPro" id="IPR009057">
    <property type="entry name" value="Homeodomain-like_sf"/>
</dbReference>
<dbReference type="SUPFAM" id="SSF48498">
    <property type="entry name" value="Tetracyclin repressor-like, C-terminal domain"/>
    <property type="match status" value="1"/>
</dbReference>
<dbReference type="PANTHER" id="PTHR30055:SF219">
    <property type="entry name" value="TRANSCRIPTIONAL REGULATORY PROTEIN"/>
    <property type="match status" value="1"/>
</dbReference>
<feature type="DNA-binding region" description="H-T-H motif" evidence="2">
    <location>
        <begin position="24"/>
        <end position="43"/>
    </location>
</feature>
<sequence>MGNRELLLDAAKRCLYDKGYTRTTARDVATAAGVSLAAIGYHYGTKEALLDAALRQALEEWGDDLIRVLSDEHDETAVPADRFAAAWDKVIASFTRTAPLWAVQFEIIASIDRAPEMRSAFAEANSHARLALVELFKLTVPAERQEAAGTLLQAVLGGLAAQWLVDPDSAPTGEELVEALRSISESLTTPAA</sequence>
<evidence type="ECO:0000313" key="5">
    <source>
        <dbReference type="Proteomes" id="UP000198688"/>
    </source>
</evidence>
<dbReference type="GO" id="GO:0003700">
    <property type="term" value="F:DNA-binding transcription factor activity"/>
    <property type="evidence" value="ECO:0007669"/>
    <property type="project" value="TreeGrafter"/>
</dbReference>
<protein>
    <submittedName>
        <fullName evidence="4">DNA-binding transcriptional regulator, AcrR family</fullName>
    </submittedName>
</protein>
<feature type="domain" description="HTH tetR-type" evidence="3">
    <location>
        <begin position="1"/>
        <end position="61"/>
    </location>
</feature>
<name>A0A1H1UTD6_9ACTN</name>
<keyword evidence="5" id="KW-1185">Reference proteome</keyword>
<evidence type="ECO:0000256" key="1">
    <source>
        <dbReference type="ARBA" id="ARBA00023125"/>
    </source>
</evidence>
<dbReference type="PROSITE" id="PS50977">
    <property type="entry name" value="HTH_TETR_2"/>
    <property type="match status" value="1"/>
</dbReference>
<dbReference type="RefSeq" id="WP_092542893.1">
    <property type="nucleotide sequence ID" value="NZ_BOMJ01000067.1"/>
</dbReference>
<dbReference type="Pfam" id="PF17940">
    <property type="entry name" value="TetR_C_31"/>
    <property type="match status" value="1"/>
</dbReference>
<dbReference type="STRING" id="113562.SAMN04489716_1541"/>
<accession>A0A1H1UTD6</accession>
<dbReference type="OrthoDB" id="2356263at2"/>
<evidence type="ECO:0000313" key="4">
    <source>
        <dbReference type="EMBL" id="SDS75743.1"/>
    </source>
</evidence>
<organism evidence="4 5">
    <name type="scientific">Actinoplanes derwentensis</name>
    <dbReference type="NCBI Taxonomy" id="113562"/>
    <lineage>
        <taxon>Bacteria</taxon>
        <taxon>Bacillati</taxon>
        <taxon>Actinomycetota</taxon>
        <taxon>Actinomycetes</taxon>
        <taxon>Micromonosporales</taxon>
        <taxon>Micromonosporaceae</taxon>
        <taxon>Actinoplanes</taxon>
    </lineage>
</organism>
<dbReference type="AlphaFoldDB" id="A0A1H1UTD6"/>
<evidence type="ECO:0000256" key="2">
    <source>
        <dbReference type="PROSITE-ProRule" id="PRU00335"/>
    </source>
</evidence>
<proteinExistence type="predicted"/>
<dbReference type="PANTHER" id="PTHR30055">
    <property type="entry name" value="HTH-TYPE TRANSCRIPTIONAL REGULATOR RUTR"/>
    <property type="match status" value="1"/>
</dbReference>
<evidence type="ECO:0000259" key="3">
    <source>
        <dbReference type="PROSITE" id="PS50977"/>
    </source>
</evidence>
<dbReference type="InterPro" id="IPR050109">
    <property type="entry name" value="HTH-type_TetR-like_transc_reg"/>
</dbReference>
<dbReference type="Proteomes" id="UP000198688">
    <property type="component" value="Chromosome I"/>
</dbReference>